<evidence type="ECO:0000313" key="1">
    <source>
        <dbReference type="EMBL" id="GGA50718.1"/>
    </source>
</evidence>
<comment type="caution">
    <text evidence="1">The sequence shown here is derived from an EMBL/GenBank/DDBJ whole genome shotgun (WGS) entry which is preliminary data.</text>
</comment>
<evidence type="ECO:0000313" key="2">
    <source>
        <dbReference type="Proteomes" id="UP000627464"/>
    </source>
</evidence>
<sequence>MVTAQLDERDDAMSRGFKKREYPFNLLLDTSLHESNTRDNIDELGDKPPFFHTLILLLMLGVTYDALPAL</sequence>
<dbReference type="EMBL" id="BMFZ01000007">
    <property type="protein sequence ID" value="GGA50718.1"/>
    <property type="molecule type" value="Genomic_DNA"/>
</dbReference>
<dbReference type="Proteomes" id="UP000627464">
    <property type="component" value="Unassembled WGS sequence"/>
</dbReference>
<dbReference type="RefSeq" id="WP_188474129.1">
    <property type="nucleotide sequence ID" value="NZ_BMFZ01000007.1"/>
</dbReference>
<proteinExistence type="predicted"/>
<keyword evidence="2" id="KW-1185">Reference proteome</keyword>
<accession>A0ABQ1GUJ4</accession>
<name>A0ABQ1GUJ4_9GAMM</name>
<gene>
    <name evidence="1" type="ORF">GCM10011328_27650</name>
</gene>
<organism evidence="1 2">
    <name type="scientific">Hafnia psychrotolerans</name>
    <dbReference type="NCBI Taxonomy" id="1477018"/>
    <lineage>
        <taxon>Bacteria</taxon>
        <taxon>Pseudomonadati</taxon>
        <taxon>Pseudomonadota</taxon>
        <taxon>Gammaproteobacteria</taxon>
        <taxon>Enterobacterales</taxon>
        <taxon>Hafniaceae</taxon>
        <taxon>Hafnia</taxon>
    </lineage>
</organism>
<reference evidence="2" key="1">
    <citation type="journal article" date="2019" name="Int. J. Syst. Evol. Microbiol.">
        <title>The Global Catalogue of Microorganisms (GCM) 10K type strain sequencing project: providing services to taxonomists for standard genome sequencing and annotation.</title>
        <authorList>
            <consortium name="The Broad Institute Genomics Platform"/>
            <consortium name="The Broad Institute Genome Sequencing Center for Infectious Disease"/>
            <person name="Wu L."/>
            <person name="Ma J."/>
        </authorList>
    </citation>
    <scope>NUCLEOTIDE SEQUENCE [LARGE SCALE GENOMIC DNA]</scope>
    <source>
        <strain evidence="2">CGMCC 1.12806</strain>
    </source>
</reference>
<protein>
    <submittedName>
        <fullName evidence="1">Uncharacterized protein</fullName>
    </submittedName>
</protein>